<feature type="domain" description="EGF-like" evidence="11">
    <location>
        <begin position="145"/>
        <end position="185"/>
    </location>
</feature>
<keyword evidence="2 9" id="KW-0245">EGF-like domain</keyword>
<dbReference type="PROSITE" id="PS01186">
    <property type="entry name" value="EGF_2"/>
    <property type="match status" value="2"/>
</dbReference>
<dbReference type="PANTHER" id="PTHR24038:SF0">
    <property type="entry name" value="STABILIN-2"/>
    <property type="match status" value="1"/>
</dbReference>
<dbReference type="PANTHER" id="PTHR24038">
    <property type="entry name" value="STABILIN"/>
    <property type="match status" value="1"/>
</dbReference>
<dbReference type="SMART" id="SM00181">
    <property type="entry name" value="EGF"/>
    <property type="match status" value="5"/>
</dbReference>
<protein>
    <submittedName>
        <fullName evidence="13">Stabilin 2</fullName>
    </submittedName>
</protein>
<dbReference type="Pfam" id="PF02469">
    <property type="entry name" value="Fasciclin"/>
    <property type="match status" value="2"/>
</dbReference>
<evidence type="ECO:0000256" key="6">
    <source>
        <dbReference type="ARBA" id="ARBA00023157"/>
    </source>
</evidence>
<reference evidence="13" key="2">
    <citation type="submission" date="2016-06" db="EMBL/GenBank/DDBJ databases">
        <title>The genome of a short-lived fish provides insights into sex chromosome evolution and the genetic control of aging.</title>
        <authorList>
            <person name="Reichwald K."/>
            <person name="Felder M."/>
            <person name="Petzold A."/>
            <person name="Koch P."/>
            <person name="Groth M."/>
            <person name="Platzer M."/>
        </authorList>
    </citation>
    <scope>NUCLEOTIDE SEQUENCE</scope>
    <source>
        <tissue evidence="13">Brain</tissue>
    </source>
</reference>
<evidence type="ECO:0000313" key="13">
    <source>
        <dbReference type="EMBL" id="SBR34689.1"/>
    </source>
</evidence>
<evidence type="ECO:0000256" key="8">
    <source>
        <dbReference type="ARBA" id="ARBA00023180"/>
    </source>
</evidence>
<dbReference type="GO" id="GO:0016020">
    <property type="term" value="C:membrane"/>
    <property type="evidence" value="ECO:0007669"/>
    <property type="project" value="UniProtKB-SubCell"/>
</dbReference>
<dbReference type="InterPro" id="IPR000742">
    <property type="entry name" value="EGF"/>
</dbReference>
<evidence type="ECO:0000256" key="7">
    <source>
        <dbReference type="ARBA" id="ARBA00023170"/>
    </source>
</evidence>
<feature type="domain" description="EGF-like" evidence="11">
    <location>
        <begin position="192"/>
        <end position="229"/>
    </location>
</feature>
<keyword evidence="4 10" id="KW-1133">Transmembrane helix</keyword>
<accession>A0A1A8KSS0</accession>
<feature type="domain" description="EGF-like" evidence="11">
    <location>
        <begin position="269"/>
        <end position="307"/>
    </location>
</feature>
<dbReference type="InterPro" id="IPR036378">
    <property type="entry name" value="FAS1_dom_sf"/>
</dbReference>
<dbReference type="Gene3D" id="2.10.25.10">
    <property type="entry name" value="Laminin"/>
    <property type="match status" value="4"/>
</dbReference>
<dbReference type="SMART" id="SM00554">
    <property type="entry name" value="FAS1"/>
    <property type="match status" value="2"/>
</dbReference>
<organism evidence="13">
    <name type="scientific">Nothobranchius kuhntae</name>
    <name type="common">Beira killifish</name>
    <dbReference type="NCBI Taxonomy" id="321403"/>
    <lineage>
        <taxon>Eukaryota</taxon>
        <taxon>Metazoa</taxon>
        <taxon>Chordata</taxon>
        <taxon>Craniata</taxon>
        <taxon>Vertebrata</taxon>
        <taxon>Euteleostomi</taxon>
        <taxon>Actinopterygii</taxon>
        <taxon>Neopterygii</taxon>
        <taxon>Teleostei</taxon>
        <taxon>Neoteleostei</taxon>
        <taxon>Acanthomorphata</taxon>
        <taxon>Ovalentaria</taxon>
        <taxon>Atherinomorphae</taxon>
        <taxon>Cyprinodontiformes</taxon>
        <taxon>Nothobranchiidae</taxon>
        <taxon>Nothobranchius</taxon>
    </lineage>
</organism>
<evidence type="ECO:0000259" key="12">
    <source>
        <dbReference type="PROSITE" id="PS50213"/>
    </source>
</evidence>
<dbReference type="FunFam" id="2.10.25.10:FF:000040">
    <property type="entry name" value="Stabilin 2"/>
    <property type="match status" value="1"/>
</dbReference>
<keyword evidence="5 10" id="KW-0472">Membrane</keyword>
<evidence type="ECO:0000256" key="5">
    <source>
        <dbReference type="ARBA" id="ARBA00023136"/>
    </source>
</evidence>
<dbReference type="FunFam" id="2.30.180.10:FF:000005">
    <property type="entry name" value="Stabilin 2"/>
    <property type="match status" value="1"/>
</dbReference>
<dbReference type="SMART" id="SM00180">
    <property type="entry name" value="EGF_Lam"/>
    <property type="match status" value="2"/>
</dbReference>
<feature type="domain" description="EGF-like" evidence="11">
    <location>
        <begin position="310"/>
        <end position="352"/>
    </location>
</feature>
<keyword evidence="8" id="KW-0325">Glycoprotein</keyword>
<keyword evidence="7" id="KW-0675">Receptor</keyword>
<dbReference type="InterPro" id="IPR000782">
    <property type="entry name" value="FAS1_domain"/>
</dbReference>
<evidence type="ECO:0000256" key="9">
    <source>
        <dbReference type="PROSITE-ProRule" id="PRU00076"/>
    </source>
</evidence>
<dbReference type="PROSITE" id="PS50026">
    <property type="entry name" value="EGF_3"/>
    <property type="match status" value="4"/>
</dbReference>
<reference evidence="13" key="1">
    <citation type="submission" date="2016-05" db="EMBL/GenBank/DDBJ databases">
        <authorList>
            <person name="Lavstsen T."/>
            <person name="Jespersen J.S."/>
        </authorList>
    </citation>
    <scope>NUCLEOTIDE SEQUENCE</scope>
    <source>
        <tissue evidence="13">Brain</tissue>
    </source>
</reference>
<comment type="subcellular location">
    <subcellularLocation>
        <location evidence="1">Membrane</location>
        <topology evidence="1">Single-pass type I membrane protein</topology>
    </subcellularLocation>
</comment>
<dbReference type="AlphaFoldDB" id="A0A1A8KSS0"/>
<dbReference type="PROSITE" id="PS00022">
    <property type="entry name" value="EGF_1"/>
    <property type="match status" value="2"/>
</dbReference>
<evidence type="ECO:0000256" key="4">
    <source>
        <dbReference type="ARBA" id="ARBA00022989"/>
    </source>
</evidence>
<gene>
    <name evidence="13" type="primary">STAB2</name>
</gene>
<evidence type="ECO:0000259" key="11">
    <source>
        <dbReference type="PROSITE" id="PS50026"/>
    </source>
</evidence>
<evidence type="ECO:0000256" key="10">
    <source>
        <dbReference type="SAM" id="Phobius"/>
    </source>
</evidence>
<keyword evidence="6 9" id="KW-1015">Disulfide bond</keyword>
<dbReference type="SUPFAM" id="SSF57196">
    <property type="entry name" value="EGF/Laminin"/>
    <property type="match status" value="2"/>
</dbReference>
<dbReference type="EMBL" id="HAEE01014639">
    <property type="protein sequence ID" value="SBR34689.1"/>
    <property type="molecule type" value="Transcribed_RNA"/>
</dbReference>
<dbReference type="Pfam" id="PF12947">
    <property type="entry name" value="EGF_3"/>
    <property type="match status" value="2"/>
</dbReference>
<keyword evidence="3 10" id="KW-0812">Transmembrane</keyword>
<comment type="caution">
    <text evidence="9">Lacks conserved residue(s) required for the propagation of feature annotation.</text>
</comment>
<feature type="disulfide bond" evidence="9">
    <location>
        <begin position="219"/>
        <end position="228"/>
    </location>
</feature>
<dbReference type="Gene3D" id="2.30.180.10">
    <property type="entry name" value="FAS1 domain"/>
    <property type="match status" value="2"/>
</dbReference>
<feature type="domain" description="FAS1" evidence="12">
    <location>
        <begin position="393"/>
        <end position="529"/>
    </location>
</feature>
<proteinExistence type="predicted"/>
<evidence type="ECO:0000256" key="1">
    <source>
        <dbReference type="ARBA" id="ARBA00004479"/>
    </source>
</evidence>
<sequence length="640" mass="69633">MATLPQEQKDFLFHQNNRAQLLEYLKYHILIGQKIYAEGLIYLEPARTLQGSSLSFSCGGLDNIGEIFINDASCRIIRRHLVFRTGIAYGIDCLLTPPSLGGTIQKEVQKCDLPSKFVSKDSGCRPICTVNFWKPKCCHGYYGRDCLVCPGGVHSSCSNHGQCDDGHLGNGTCTCDAGFEGTACELCSSRFYGPTCKACNCSEHGSCDDGQRGTGQCFCEEGWSGDRCDVQQTGVFRCSPPCSPKAVCKENNTCICRPFYVGDGLTCTLVDMCRIRNGGCAKEARCSQSGDKVSCTCPTGFSGDGFVCVTVNPCKSGENGGCHEHALCIMTNPGKRRCSCKNGFVGDGVTCEVKQLPVNRCLQDNGRCHSDATCTDLHHEDRTLGVFHYQSSRGNLLQVLRSSPTLSNFLTQVLNYSQVSQSGRQFVKRLEDPALLSTLFVPDNSGLQDNQTLSQRDIEFHLSEGQILPLSQLRNGTRLRTRVGSLTVLGVSNMLDPSTLSSRFISGRIVTDSDIPASNGIIHILQSPLVAPPPHQEMQVVHRAGMGVGVVLLVVLVSGIIFVGYHFCSRKSKPFHFHYFKDEEEDAAASNGSRSICNPVYEAGLAEPEPIGSEAPVATVEDQHQAVDGCFHDLLQNPDL</sequence>
<evidence type="ECO:0000256" key="2">
    <source>
        <dbReference type="ARBA" id="ARBA00022536"/>
    </source>
</evidence>
<name>A0A1A8KSS0_NOTKU</name>
<dbReference type="InterPro" id="IPR024731">
    <property type="entry name" value="NELL2-like_EGF"/>
</dbReference>
<dbReference type="PROSITE" id="PS50213">
    <property type="entry name" value="FAS1"/>
    <property type="match status" value="2"/>
</dbReference>
<feature type="domain" description="FAS1" evidence="12">
    <location>
        <begin position="1"/>
        <end position="95"/>
    </location>
</feature>
<dbReference type="SUPFAM" id="SSF82153">
    <property type="entry name" value="FAS1 domain"/>
    <property type="match status" value="2"/>
</dbReference>
<feature type="disulfide bond" evidence="9">
    <location>
        <begin position="175"/>
        <end position="184"/>
    </location>
</feature>
<evidence type="ECO:0000256" key="3">
    <source>
        <dbReference type="ARBA" id="ARBA00022692"/>
    </source>
</evidence>
<feature type="transmembrane region" description="Helical" evidence="10">
    <location>
        <begin position="544"/>
        <end position="568"/>
    </location>
</feature>
<dbReference type="InterPro" id="IPR002049">
    <property type="entry name" value="LE_dom"/>
</dbReference>